<feature type="domain" description="Helicase C-terminal" evidence="13">
    <location>
        <begin position="311"/>
        <end position="502"/>
    </location>
</feature>
<dbReference type="Pfam" id="PF23445">
    <property type="entry name" value="WHD_SNRNP200"/>
    <property type="match status" value="1"/>
</dbReference>
<dbReference type="SUPFAM" id="SSF46785">
    <property type="entry name" value="Winged helix' DNA-binding domain"/>
    <property type="match status" value="1"/>
</dbReference>
<evidence type="ECO:0000256" key="2">
    <source>
        <dbReference type="ARBA" id="ARBA00022741"/>
    </source>
</evidence>
<evidence type="ECO:0000259" key="12">
    <source>
        <dbReference type="PROSITE" id="PS51192"/>
    </source>
</evidence>
<evidence type="ECO:0000313" key="15">
    <source>
        <dbReference type="Proteomes" id="UP000011761"/>
    </source>
</evidence>
<evidence type="ECO:0000256" key="3">
    <source>
        <dbReference type="ARBA" id="ARBA00022801"/>
    </source>
</evidence>
<dbReference type="InterPro" id="IPR036388">
    <property type="entry name" value="WH-like_DNA-bd_sf"/>
</dbReference>
<reference evidence="14 15" key="1">
    <citation type="journal article" date="2012" name="PLoS Pathog.">
        <title>Diverse lifestyles and strategies of plant pathogenesis encoded in the genomes of eighteen Dothideomycetes fungi.</title>
        <authorList>
            <person name="Ohm R.A."/>
            <person name="Feau N."/>
            <person name="Henrissat B."/>
            <person name="Schoch C.L."/>
            <person name="Horwitz B.A."/>
            <person name="Barry K.W."/>
            <person name="Condon B.J."/>
            <person name="Copeland A.C."/>
            <person name="Dhillon B."/>
            <person name="Glaser F."/>
            <person name="Hesse C.N."/>
            <person name="Kosti I."/>
            <person name="LaButti K."/>
            <person name="Lindquist E.A."/>
            <person name="Lucas S."/>
            <person name="Salamov A.A."/>
            <person name="Bradshaw R.E."/>
            <person name="Ciuffetti L."/>
            <person name="Hamelin R.C."/>
            <person name="Kema G.H.J."/>
            <person name="Lawrence C."/>
            <person name="Scott J.A."/>
            <person name="Spatafora J.W."/>
            <person name="Turgeon B.G."/>
            <person name="de Wit P.J.G.M."/>
            <person name="Zhong S."/>
            <person name="Goodwin S.B."/>
            <person name="Grigoriev I.V."/>
        </authorList>
    </citation>
    <scope>NUCLEOTIDE SEQUENCE [LARGE SCALE GENOMIC DNA]</scope>
    <source>
        <strain evidence="14 15">UAMH 10762</strain>
    </source>
</reference>
<evidence type="ECO:0000259" key="13">
    <source>
        <dbReference type="PROSITE" id="PS51194"/>
    </source>
</evidence>
<dbReference type="EMBL" id="KB445553">
    <property type="protein sequence ID" value="EMC98517.1"/>
    <property type="molecule type" value="Genomic_DNA"/>
</dbReference>
<dbReference type="PROSITE" id="PS51192">
    <property type="entry name" value="HELICASE_ATP_BIND_1"/>
    <property type="match status" value="1"/>
</dbReference>
<comment type="catalytic activity">
    <reaction evidence="8">
        <text>Couples ATP hydrolysis with the unwinding of duplex DNA by translocating in the 3'-5' direction.</text>
        <dbReference type="EC" id="5.6.2.4"/>
    </reaction>
</comment>
<dbReference type="GO" id="GO:0006260">
    <property type="term" value="P:DNA replication"/>
    <property type="evidence" value="ECO:0007669"/>
    <property type="project" value="EnsemblFungi"/>
</dbReference>
<dbReference type="OrthoDB" id="5575at2759"/>
<dbReference type="CDD" id="cd18795">
    <property type="entry name" value="SF2_C_Ski2"/>
    <property type="match status" value="1"/>
</dbReference>
<evidence type="ECO:0000256" key="7">
    <source>
        <dbReference type="ARBA" id="ARBA00023254"/>
    </source>
</evidence>
<dbReference type="Pfam" id="PF00270">
    <property type="entry name" value="DEAD"/>
    <property type="match status" value="1"/>
</dbReference>
<dbReference type="InterPro" id="IPR001650">
    <property type="entry name" value="Helicase_C-like"/>
</dbReference>
<keyword evidence="7" id="KW-0469">Meiosis</keyword>
<feature type="region of interest" description="Disordered" evidence="11">
    <location>
        <begin position="894"/>
        <end position="936"/>
    </location>
</feature>
<dbReference type="Pfam" id="PF00271">
    <property type="entry name" value="Helicase_C"/>
    <property type="match status" value="1"/>
</dbReference>
<dbReference type="EC" id="5.6.2.4" evidence="9"/>
<evidence type="ECO:0000256" key="5">
    <source>
        <dbReference type="ARBA" id="ARBA00022840"/>
    </source>
</evidence>
<keyword evidence="3" id="KW-0378">Hydrolase</keyword>
<dbReference type="FunFam" id="1.10.10.10:FF:000012">
    <property type="entry name" value="U5 small nuclear ribonucleoprotein helicase"/>
    <property type="match status" value="1"/>
</dbReference>
<dbReference type="RefSeq" id="XP_007674666.1">
    <property type="nucleotide sequence ID" value="XM_007676476.1"/>
</dbReference>
<evidence type="ECO:0000256" key="9">
    <source>
        <dbReference type="ARBA" id="ARBA00034808"/>
    </source>
</evidence>
<dbReference type="InterPro" id="IPR004179">
    <property type="entry name" value="Sec63-dom"/>
</dbReference>
<feature type="domain" description="Helicase ATP-binding" evidence="12">
    <location>
        <begin position="97"/>
        <end position="271"/>
    </location>
</feature>
<dbReference type="eggNOG" id="KOG0952">
    <property type="taxonomic scope" value="Eukaryota"/>
</dbReference>
<dbReference type="FunFam" id="3.40.50.300:FF:001076">
    <property type="entry name" value="ATP-dependent DNA helicase MER3"/>
    <property type="match status" value="1"/>
</dbReference>
<dbReference type="AlphaFoldDB" id="M2LV86"/>
<dbReference type="FunFam" id="1.10.3380.10:FF:000012">
    <property type="entry name" value="DEAD/DEAH box DNA helicase"/>
    <property type="match status" value="1"/>
</dbReference>
<dbReference type="PANTHER" id="PTHR47835">
    <property type="entry name" value="HFM1, ATP DEPENDENT DNA HELICASE HOMOLOG"/>
    <property type="match status" value="1"/>
</dbReference>
<dbReference type="SUPFAM" id="SSF52540">
    <property type="entry name" value="P-loop containing nucleoside triphosphate hydrolases"/>
    <property type="match status" value="1"/>
</dbReference>
<dbReference type="GO" id="GO:0043138">
    <property type="term" value="F:3'-5' DNA helicase activity"/>
    <property type="evidence" value="ECO:0007669"/>
    <property type="project" value="UniProtKB-EC"/>
</dbReference>
<evidence type="ECO:0000313" key="14">
    <source>
        <dbReference type="EMBL" id="EMC98517.1"/>
    </source>
</evidence>
<comment type="similarity">
    <text evidence="1">Belongs to the helicase family. SKI2 subfamily.</text>
</comment>
<dbReference type="GO" id="GO:0007129">
    <property type="term" value="P:homologous chromosome pairing at meiosis"/>
    <property type="evidence" value="ECO:0007669"/>
    <property type="project" value="EnsemblFungi"/>
</dbReference>
<organism evidence="14 15">
    <name type="scientific">Baudoinia panamericana (strain UAMH 10762)</name>
    <name type="common">Angels' share fungus</name>
    <name type="synonym">Baudoinia compniacensis (strain UAMH 10762)</name>
    <dbReference type="NCBI Taxonomy" id="717646"/>
    <lineage>
        <taxon>Eukaryota</taxon>
        <taxon>Fungi</taxon>
        <taxon>Dikarya</taxon>
        <taxon>Ascomycota</taxon>
        <taxon>Pezizomycotina</taxon>
        <taxon>Dothideomycetes</taxon>
        <taxon>Dothideomycetidae</taxon>
        <taxon>Mycosphaerellales</taxon>
        <taxon>Teratosphaeriaceae</taxon>
        <taxon>Baudoinia</taxon>
    </lineage>
</organism>
<name>M2LV86_BAUPA</name>
<accession>M2LV86</accession>
<keyword evidence="5" id="KW-0067">ATP-binding</keyword>
<dbReference type="InterPro" id="IPR014001">
    <property type="entry name" value="Helicase_ATP-bd"/>
</dbReference>
<dbReference type="GeneID" id="19116351"/>
<feature type="non-terminal residue" evidence="14">
    <location>
        <position position="1022"/>
    </location>
</feature>
<keyword evidence="4" id="KW-0347">Helicase</keyword>
<dbReference type="InterPro" id="IPR057842">
    <property type="entry name" value="WH_MER3"/>
</dbReference>
<proteinExistence type="inferred from homology"/>
<dbReference type="SMART" id="SM00487">
    <property type="entry name" value="DEXDc"/>
    <property type="match status" value="1"/>
</dbReference>
<comment type="catalytic activity">
    <reaction evidence="10">
        <text>ATP + H2O = ADP + phosphate + H(+)</text>
        <dbReference type="Rhea" id="RHEA:13065"/>
        <dbReference type="ChEBI" id="CHEBI:15377"/>
        <dbReference type="ChEBI" id="CHEBI:15378"/>
        <dbReference type="ChEBI" id="CHEBI:30616"/>
        <dbReference type="ChEBI" id="CHEBI:43474"/>
        <dbReference type="ChEBI" id="CHEBI:456216"/>
        <dbReference type="EC" id="5.6.2.4"/>
    </reaction>
</comment>
<dbReference type="InterPro" id="IPR036390">
    <property type="entry name" value="WH_DNA-bd_sf"/>
</dbReference>
<dbReference type="SMART" id="SM00490">
    <property type="entry name" value="HELICc"/>
    <property type="match status" value="1"/>
</dbReference>
<dbReference type="PANTHER" id="PTHR47835:SF3">
    <property type="entry name" value="HELICASE FOR MEIOSIS 1"/>
    <property type="match status" value="1"/>
</dbReference>
<sequence length="1022" mass="113654">MTRLLPPYHEEAPRYEPISVEQLEEEGLCRESVRQDVVRAGPPRHASTQQFAVLKHAKAGPPVVQGVSLVPTHELPDRFRSIFPFALFNAVQSKCFEAVYRTNDNFVLSAPTGSGKTAVLELAICGLINGYSNGSFKIIYQAPTKSLCAERQRDWQAKFGPLGLECAELTGDTDFAQLRHVQHASIIITTPEKWDGMTRKWKDHQKLMQMVKLFLIDEVHILKEDRGAVLEAIVSRMKSIGSDVRFLALSATVPNSQDVAVWLGKDPINAHLPAIRERFGEEFRPVRLQKHVHGYQGHSNDFAFEKMLNAKLPEVISKCSQRKPIMVFCFTRASSVETAKLLASWWATKGPKERLWSAPRSRLVVSNRDLRDTISAGVAFHHGGLQIQDRTAVEKAYLAGEVNVICCTSTLAVGVNLPCHMVIVKGTVTYQTNQVAGLKEYSDLEIMQMLGRAGRPQFDDSAVAVIMTRLEKVQRYEKMLTGQEILESCLHRNLTDHLNAEIGLGTVTNVASAKRWLSGTFLYVRLKENPDHYQLATAASGHSLDERLESICRNSIAELQESDLVTASPTLHSTEFGDAMARYYVQFPTMKVFLGLPPRAKISEILSAIAQASEFREIRFRSGEKSVYKDLNRNSSIKFPIPVNVDLAAHKVSLIIQAILGVIDLPTEDSKHRAEFTLAKAVIFQHAHRLIRCIIDCQLHLNDAVSARNALMLARSIGAQVWDDSPLHMKQLEGIGIVAVRKLASAGIKAIEDIESADASRLETIMSRHPPYGARMQERARAFPKLRVTLKAIGKPVVKKSEHVSINVKAEIGFLNEKTPEAFLKRAVYICLLAETSDGQKVHFARISAKKLDKGQDLIFTVNLTSANQSIRAYVMCDEIAGTARQALLKPEIPASAFPPPKTAEEMNKQRSQVIRAENSSKRRASRGTTDISDEFGDADIDDADLTLAEGTGFVDIDDLHLSGDNEGAQRKKQKTFHDADAPPEHQALRLPNGNWACNHACKDKTSCKHFCCREGVDKKPK</sequence>
<dbReference type="OMA" id="VYGYQSH"/>
<dbReference type="GO" id="GO:0005524">
    <property type="term" value="F:ATP binding"/>
    <property type="evidence" value="ECO:0007669"/>
    <property type="project" value="UniProtKB-KW"/>
</dbReference>
<protein>
    <recommendedName>
        <fullName evidence="9">DNA 3'-5' helicase</fullName>
        <ecNumber evidence="9">5.6.2.4</ecNumber>
    </recommendedName>
</protein>
<dbReference type="PROSITE" id="PS51194">
    <property type="entry name" value="HELICASE_CTER"/>
    <property type="match status" value="1"/>
</dbReference>
<keyword evidence="15" id="KW-1185">Reference proteome</keyword>
<dbReference type="HOGENOM" id="CLU_000335_0_1_1"/>
<dbReference type="GO" id="GO:0007131">
    <property type="term" value="P:reciprocal meiotic recombination"/>
    <property type="evidence" value="ECO:0007669"/>
    <property type="project" value="EnsemblFungi"/>
</dbReference>
<dbReference type="Pfam" id="PF02889">
    <property type="entry name" value="Sec63"/>
    <property type="match status" value="1"/>
</dbReference>
<gene>
    <name evidence="14" type="ORF">BAUCODRAFT_67333</name>
</gene>
<keyword evidence="6" id="KW-0413">Isomerase</keyword>
<dbReference type="InterPro" id="IPR027417">
    <property type="entry name" value="P-loop_NTPase"/>
</dbReference>
<evidence type="ECO:0000256" key="6">
    <source>
        <dbReference type="ARBA" id="ARBA00023235"/>
    </source>
</evidence>
<dbReference type="Gene3D" id="1.10.3380.10">
    <property type="entry name" value="Sec63 N-terminal domain-like domain"/>
    <property type="match status" value="1"/>
</dbReference>
<dbReference type="InterPro" id="IPR052247">
    <property type="entry name" value="Meiotic_Crossover_Helicase"/>
</dbReference>
<evidence type="ECO:0000256" key="11">
    <source>
        <dbReference type="SAM" id="MobiDB-lite"/>
    </source>
</evidence>
<evidence type="ECO:0000256" key="1">
    <source>
        <dbReference type="ARBA" id="ARBA00010140"/>
    </source>
</evidence>
<dbReference type="SMART" id="SM00973">
    <property type="entry name" value="Sec63"/>
    <property type="match status" value="1"/>
</dbReference>
<dbReference type="SUPFAM" id="SSF158702">
    <property type="entry name" value="Sec63 N-terminal domain-like"/>
    <property type="match status" value="1"/>
</dbReference>
<dbReference type="Gene3D" id="3.40.50.300">
    <property type="entry name" value="P-loop containing nucleotide triphosphate hydrolases"/>
    <property type="match status" value="2"/>
</dbReference>
<dbReference type="KEGG" id="bcom:BAUCODRAFT_67333"/>
<dbReference type="GO" id="GO:0016787">
    <property type="term" value="F:hydrolase activity"/>
    <property type="evidence" value="ECO:0007669"/>
    <property type="project" value="UniProtKB-KW"/>
</dbReference>
<evidence type="ECO:0000256" key="4">
    <source>
        <dbReference type="ARBA" id="ARBA00022806"/>
    </source>
</evidence>
<dbReference type="InterPro" id="IPR011545">
    <property type="entry name" value="DEAD/DEAH_box_helicase_dom"/>
</dbReference>
<keyword evidence="2" id="KW-0547">Nucleotide-binding</keyword>
<evidence type="ECO:0000256" key="8">
    <source>
        <dbReference type="ARBA" id="ARBA00034617"/>
    </source>
</evidence>
<dbReference type="Proteomes" id="UP000011761">
    <property type="component" value="Unassembled WGS sequence"/>
</dbReference>
<evidence type="ECO:0000256" key="10">
    <source>
        <dbReference type="ARBA" id="ARBA00048988"/>
    </source>
</evidence>
<dbReference type="STRING" id="717646.M2LV86"/>
<dbReference type="GO" id="GO:0003676">
    <property type="term" value="F:nucleic acid binding"/>
    <property type="evidence" value="ECO:0007669"/>
    <property type="project" value="InterPro"/>
</dbReference>
<dbReference type="Gene3D" id="1.10.10.10">
    <property type="entry name" value="Winged helix-like DNA-binding domain superfamily/Winged helix DNA-binding domain"/>
    <property type="match status" value="1"/>
</dbReference>
<dbReference type="GO" id="GO:0005634">
    <property type="term" value="C:nucleus"/>
    <property type="evidence" value="ECO:0007669"/>
    <property type="project" value="EnsemblFungi"/>
</dbReference>